<feature type="region of interest" description="Disordered" evidence="5">
    <location>
        <begin position="413"/>
        <end position="494"/>
    </location>
</feature>
<feature type="compositionally biased region" description="Polar residues" evidence="5">
    <location>
        <begin position="617"/>
        <end position="626"/>
    </location>
</feature>
<feature type="compositionally biased region" description="Low complexity" evidence="5">
    <location>
        <begin position="58"/>
        <end position="75"/>
    </location>
</feature>
<evidence type="ECO:0000256" key="4">
    <source>
        <dbReference type="SAM" id="Coils"/>
    </source>
</evidence>
<evidence type="ECO:0000256" key="1">
    <source>
        <dbReference type="ARBA" id="ARBA00004555"/>
    </source>
</evidence>
<protein>
    <submittedName>
        <fullName evidence="7">TMF1-like protein</fullName>
    </submittedName>
</protein>
<feature type="region of interest" description="Disordered" evidence="5">
    <location>
        <begin position="333"/>
        <end position="354"/>
    </location>
</feature>
<feature type="compositionally biased region" description="Polar residues" evidence="5">
    <location>
        <begin position="424"/>
        <end position="461"/>
    </location>
</feature>
<organism evidence="7 8">
    <name type="scientific">Mya arenaria</name>
    <name type="common">Soft-shell clam</name>
    <dbReference type="NCBI Taxonomy" id="6604"/>
    <lineage>
        <taxon>Eukaryota</taxon>
        <taxon>Metazoa</taxon>
        <taxon>Spiralia</taxon>
        <taxon>Lophotrochozoa</taxon>
        <taxon>Mollusca</taxon>
        <taxon>Bivalvia</taxon>
        <taxon>Autobranchia</taxon>
        <taxon>Heteroconchia</taxon>
        <taxon>Euheterodonta</taxon>
        <taxon>Imparidentia</taxon>
        <taxon>Neoheterodontei</taxon>
        <taxon>Myida</taxon>
        <taxon>Myoidea</taxon>
        <taxon>Myidae</taxon>
        <taxon>Mya</taxon>
    </lineage>
</organism>
<feature type="region of interest" description="Disordered" evidence="5">
    <location>
        <begin position="126"/>
        <end position="148"/>
    </location>
</feature>
<feature type="region of interest" description="Disordered" evidence="5">
    <location>
        <begin position="571"/>
        <end position="674"/>
    </location>
</feature>
<evidence type="ECO:0000313" key="7">
    <source>
        <dbReference type="EMBL" id="WAQ97598.1"/>
    </source>
</evidence>
<comment type="subcellular location">
    <subcellularLocation>
        <location evidence="1">Golgi apparatus</location>
    </subcellularLocation>
</comment>
<dbReference type="InterPro" id="IPR022091">
    <property type="entry name" value="TMF_TATA-bd"/>
</dbReference>
<proteinExistence type="predicted"/>
<dbReference type="Pfam" id="PF12329">
    <property type="entry name" value="TMF_DNA_bd"/>
    <property type="match status" value="1"/>
</dbReference>
<accession>A0ABY7DL40</accession>
<evidence type="ECO:0000313" key="8">
    <source>
        <dbReference type="Proteomes" id="UP001164746"/>
    </source>
</evidence>
<feature type="region of interest" description="Disordered" evidence="5">
    <location>
        <begin position="296"/>
        <end position="315"/>
    </location>
</feature>
<feature type="compositionally biased region" description="Basic and acidic residues" evidence="5">
    <location>
        <begin position="571"/>
        <end position="589"/>
    </location>
</feature>
<evidence type="ECO:0000256" key="2">
    <source>
        <dbReference type="ARBA" id="ARBA00023034"/>
    </source>
</evidence>
<feature type="region of interest" description="Disordered" evidence="5">
    <location>
        <begin position="721"/>
        <end position="745"/>
    </location>
</feature>
<dbReference type="Proteomes" id="UP001164746">
    <property type="component" value="Chromosome 2"/>
</dbReference>
<feature type="region of interest" description="Disordered" evidence="5">
    <location>
        <begin position="34"/>
        <end position="101"/>
    </location>
</feature>
<dbReference type="InterPro" id="IPR052602">
    <property type="entry name" value="Growth_transcription_reg"/>
</dbReference>
<evidence type="ECO:0000256" key="5">
    <source>
        <dbReference type="SAM" id="MobiDB-lite"/>
    </source>
</evidence>
<dbReference type="Pfam" id="PF12325">
    <property type="entry name" value="TMF_TATA_bd"/>
    <property type="match status" value="1"/>
</dbReference>
<keyword evidence="8" id="KW-1185">Reference proteome</keyword>
<dbReference type="EMBL" id="CP111013">
    <property type="protein sequence ID" value="WAQ97598.1"/>
    <property type="molecule type" value="Genomic_DNA"/>
</dbReference>
<keyword evidence="2" id="KW-0333">Golgi apparatus</keyword>
<dbReference type="InterPro" id="IPR022092">
    <property type="entry name" value="TMF_DNA-bd"/>
</dbReference>
<gene>
    <name evidence="7" type="ORF">MAR_030288</name>
</gene>
<dbReference type="PANTHER" id="PTHR46515:SF1">
    <property type="entry name" value="TATA ELEMENT MODULATORY FACTOR"/>
    <property type="match status" value="1"/>
</dbReference>
<sequence length="1369" mass="153147">MSWWNSSNFSDLASKALKNAQKKIDKALDISEANQAARSADVSTEEAKPKENSGGEFWSSWGSPAEGSSGASAWSLPWVTGTHESQAESGETLVKEKTAEEIKTEVLKAAKERTKAKAKLFPKKDIKSVEKDPSNSAEIKPVTDAVKDSGEHVSLELLSDVSDSKDVNPIVNETLLSDNDASQSEYEMKTSFRAPTAHESVFLVGSGFQEISESEANDSDTAHDISTEVAQGHDISETGGKLVELQADEDTSVELSAISNVEVNEEETLTLVPDTSVPNEDQATDVVANIGQVQSLSELSETDSDKEPYGTDISSSVEIVSRTDIPSENIVVEESSASEPELIECDKSGEESEDTACINPARIGYEDELQVEEDVKIVADNSNVYDESAHVNVETEIKNKVFEGISSENLNSVELSNSEEMNSDQSNFGFHSDSEVSMSKLDTSVETCTSEETLIEQSSAPGDSDDKSSEISSRTINFDHGKTESEHGAEHSKQLLLNQLHVDIRDAGFDDELADTVATSDNQTEMQDVEESAEDHDFRDVMAKDSENGKNKGDISPAHSFVKCMLEDVMDEGKQDDNSDSHSTEKSEGSRSIYSNQESGDEVDTNTSSDIEIISLPTPNGENRQNLPLDPIPLRMALQKTSWRGSPTHRRTDSSDSSNASKDSNELSPSRDLTEFRDYHRSHSDHGEGVRLSSELPALDEEDDNPYHPQRLVKDECHVAGQSLDPPSQMSHDLMSHDSGHMTSQPDWEKKLAEMSEILQARETKLVQLSKENMDLMETNSIISSQLKQSEEAREAEMTDVNELTAEFTHRLTEAEKRVSTAIREKDTIKQQLQETQAQLAKKAGDVGMKELLAEKEEQIAGLLQEGEKLSKSQLQSNTVIKKLRAKEKDNESTINTQKKRLDVQKEELDHLKKVLESKEELEKKQTEAVAQLTAAVKKQEQEMVRLKSEHEDAIEKARGLQVAVDNSYKEMAELHRTSAALDSKAHDAALSAEMHVREELKFALEKQQQQHKWEIDTLNLQKESNRREELLKQEIATRPLLRQIENLQSTYNAQSATYERVEKNLTDRLSDTQKQLAVAMEKERTANEQLLDIGSKIVTLEAQNSRLRQEKTQLTMQLEMLKTKVDMAEDTKHQEAAQMELLRQQTGEELQELRKSKVLLESQLDVEKGRVEQEKRKMSLLQDQVKDMERELQIIRTRGTPVRGTPSPVSVSRQESMMGSLHGEHFSAITQEELDRSFVLSSPNGNKQSLYEALRQSGAANLLENLQSQLKLRDGEIAHLQSEIRSLERTRESMAKELVDLSNQNDELEEKLKDFPLLETQYKELDGRYNALLQMYGEKVEEADELKMDLQDVKDMYKAQINHLLSQS</sequence>
<name>A0ABY7DL40_MYAAR</name>
<feature type="compositionally biased region" description="Basic and acidic residues" evidence="5">
    <location>
        <begin position="477"/>
        <end position="493"/>
    </location>
</feature>
<reference evidence="7" key="1">
    <citation type="submission" date="2022-11" db="EMBL/GenBank/DDBJ databases">
        <title>Centuries of genome instability and evolution in soft-shell clam transmissible cancer (bioRxiv).</title>
        <authorList>
            <person name="Hart S.F.M."/>
            <person name="Yonemitsu M.A."/>
            <person name="Giersch R.M."/>
            <person name="Beal B.F."/>
            <person name="Arriagada G."/>
            <person name="Davis B.W."/>
            <person name="Ostrander E.A."/>
            <person name="Goff S.P."/>
            <person name="Metzger M.J."/>
        </authorList>
    </citation>
    <scope>NUCLEOTIDE SEQUENCE</scope>
    <source>
        <strain evidence="7">MELC-2E11</strain>
        <tissue evidence="7">Siphon/mantle</tissue>
    </source>
</reference>
<feature type="coiled-coil region" evidence="4">
    <location>
        <begin position="1264"/>
        <end position="1312"/>
    </location>
</feature>
<feature type="region of interest" description="Disordered" evidence="5">
    <location>
        <begin position="518"/>
        <end position="538"/>
    </location>
</feature>
<evidence type="ECO:0000259" key="6">
    <source>
        <dbReference type="Pfam" id="PF12325"/>
    </source>
</evidence>
<dbReference type="PANTHER" id="PTHR46515">
    <property type="entry name" value="TATA ELEMENT MODULATORY FACTOR TMF1"/>
    <property type="match status" value="1"/>
</dbReference>
<feature type="coiled-coil region" evidence="4">
    <location>
        <begin position="1045"/>
        <end position="1199"/>
    </location>
</feature>
<feature type="coiled-coil region" evidence="4">
    <location>
        <begin position="752"/>
        <end position="957"/>
    </location>
</feature>
<evidence type="ECO:0000256" key="3">
    <source>
        <dbReference type="ARBA" id="ARBA00023054"/>
    </source>
</evidence>
<feature type="domain" description="TATA element modulatory factor 1 TATA binding" evidence="6">
    <location>
        <begin position="1258"/>
        <end position="1365"/>
    </location>
</feature>
<keyword evidence="3 4" id="KW-0175">Coiled coil</keyword>